<evidence type="ECO:0000256" key="3">
    <source>
        <dbReference type="ARBA" id="ARBA00023136"/>
    </source>
</evidence>
<organism evidence="9 10">
    <name type="scientific">Telmatospirillum siberiense</name>
    <dbReference type="NCBI Taxonomy" id="382514"/>
    <lineage>
        <taxon>Bacteria</taxon>
        <taxon>Pseudomonadati</taxon>
        <taxon>Pseudomonadota</taxon>
        <taxon>Alphaproteobacteria</taxon>
        <taxon>Rhodospirillales</taxon>
        <taxon>Rhodospirillaceae</taxon>
        <taxon>Telmatospirillum</taxon>
    </lineage>
</organism>
<feature type="signal peptide" evidence="8">
    <location>
        <begin position="1"/>
        <end position="29"/>
    </location>
</feature>
<proteinExistence type="inferred from homology"/>
<evidence type="ECO:0000256" key="4">
    <source>
        <dbReference type="ARBA" id="ARBA00023139"/>
    </source>
</evidence>
<dbReference type="AlphaFoldDB" id="A0A2N3PQK5"/>
<comment type="similarity">
    <text evidence="6">Belongs to the nlpA lipoprotein family.</text>
</comment>
<dbReference type="SUPFAM" id="SSF53850">
    <property type="entry name" value="Periplasmic binding protein-like II"/>
    <property type="match status" value="1"/>
</dbReference>
<keyword evidence="3" id="KW-0472">Membrane</keyword>
<evidence type="ECO:0000313" key="9">
    <source>
        <dbReference type="EMBL" id="PKU22668.1"/>
    </source>
</evidence>
<dbReference type="Gene3D" id="3.40.190.10">
    <property type="entry name" value="Periplasmic binding protein-like II"/>
    <property type="match status" value="2"/>
</dbReference>
<accession>A0A2N3PQK5</accession>
<dbReference type="OrthoDB" id="9812878at2"/>
<protein>
    <recommendedName>
        <fullName evidence="6">Lipoprotein</fullName>
    </recommendedName>
</protein>
<feature type="chain" id="PRO_5014950071" description="Lipoprotein" evidence="8">
    <location>
        <begin position="30"/>
        <end position="268"/>
    </location>
</feature>
<keyword evidence="4" id="KW-0564">Palmitate</keyword>
<evidence type="ECO:0000256" key="2">
    <source>
        <dbReference type="ARBA" id="ARBA00022729"/>
    </source>
</evidence>
<dbReference type="Proteomes" id="UP000233293">
    <property type="component" value="Unassembled WGS sequence"/>
</dbReference>
<dbReference type="GO" id="GO:0016020">
    <property type="term" value="C:membrane"/>
    <property type="evidence" value="ECO:0007669"/>
    <property type="project" value="UniProtKB-SubCell"/>
</dbReference>
<dbReference type="RefSeq" id="WP_101252462.1">
    <property type="nucleotide sequence ID" value="NZ_PIUM01000028.1"/>
</dbReference>
<evidence type="ECO:0000256" key="8">
    <source>
        <dbReference type="SAM" id="SignalP"/>
    </source>
</evidence>
<dbReference type="Pfam" id="PF03180">
    <property type="entry name" value="Lipoprotein_9"/>
    <property type="match status" value="1"/>
</dbReference>
<dbReference type="InterPro" id="IPR004872">
    <property type="entry name" value="Lipoprotein_NlpA"/>
</dbReference>
<keyword evidence="5 6" id="KW-0449">Lipoprotein</keyword>
<feature type="lipid moiety-binding region" description="S-diacylglycerol cysteine" evidence="7">
    <location>
        <position position="23"/>
    </location>
</feature>
<gene>
    <name evidence="9" type="ORF">CWS72_20260</name>
</gene>
<evidence type="ECO:0000313" key="10">
    <source>
        <dbReference type="Proteomes" id="UP000233293"/>
    </source>
</evidence>
<comment type="caution">
    <text evidence="9">The sequence shown here is derived from an EMBL/GenBank/DDBJ whole genome shotgun (WGS) entry which is preliminary data.</text>
</comment>
<keyword evidence="2 8" id="KW-0732">Signal</keyword>
<reference evidence="10" key="1">
    <citation type="submission" date="2017-12" db="EMBL/GenBank/DDBJ databases">
        <title>Draft genome sequence of Telmatospirillum siberiense 26-4b1T, an acidotolerant peatland alphaproteobacterium potentially involved in sulfur cycling.</title>
        <authorList>
            <person name="Hausmann B."/>
            <person name="Pjevac P."/>
            <person name="Schreck K."/>
            <person name="Herbold C.W."/>
            <person name="Daims H."/>
            <person name="Wagner M."/>
            <person name="Pester M."/>
            <person name="Loy A."/>
        </authorList>
    </citation>
    <scope>NUCLEOTIDE SEQUENCE [LARGE SCALE GENOMIC DNA]</scope>
    <source>
        <strain evidence="10">26-4b1</strain>
    </source>
</reference>
<name>A0A2N3PQK5_9PROT</name>
<keyword evidence="10" id="KW-1185">Reference proteome</keyword>
<dbReference type="PIRSF" id="PIRSF002854">
    <property type="entry name" value="MetQ"/>
    <property type="match status" value="1"/>
</dbReference>
<evidence type="ECO:0000256" key="6">
    <source>
        <dbReference type="PIRNR" id="PIRNR002854"/>
    </source>
</evidence>
<dbReference type="PANTHER" id="PTHR30429:SF1">
    <property type="entry name" value="D-METHIONINE-BINDING LIPOPROTEIN METQ-RELATED"/>
    <property type="match status" value="1"/>
</dbReference>
<dbReference type="PROSITE" id="PS51257">
    <property type="entry name" value="PROKAR_LIPOPROTEIN"/>
    <property type="match status" value="1"/>
</dbReference>
<dbReference type="PANTHER" id="PTHR30429">
    <property type="entry name" value="D-METHIONINE-BINDING LIPOPROTEIN METQ"/>
    <property type="match status" value="1"/>
</dbReference>
<evidence type="ECO:0000256" key="7">
    <source>
        <dbReference type="PIRSR" id="PIRSR002854-1"/>
    </source>
</evidence>
<dbReference type="EMBL" id="PIUM01000028">
    <property type="protein sequence ID" value="PKU22668.1"/>
    <property type="molecule type" value="Genomic_DNA"/>
</dbReference>
<sequence>MKPNISFVAALRSVLAAIALIACGTSAHAAEQPLRVGASPGPFSDFLQEAAKLANAQGFPVQVTEFTEPTQINEATQAGDIDVSNFQHVPYMQRQNESRKYDIVSIKPSFVAPAGVYSARYKSIAEIPAGAKIGIPNDPANEARALVLLQREGLITLRDPQSLTAGVADIVENPRRLDILLLDEVQLPRVLTDLGAGVVTLNKGVLAGLNPKTALALEDKTSQWAIVWSARADRKDDPRIRRFIEIFESDAIKTLILTRFNGTVIPAW</sequence>
<evidence type="ECO:0000256" key="5">
    <source>
        <dbReference type="ARBA" id="ARBA00023288"/>
    </source>
</evidence>
<evidence type="ECO:0000256" key="1">
    <source>
        <dbReference type="ARBA" id="ARBA00004635"/>
    </source>
</evidence>
<comment type="subcellular location">
    <subcellularLocation>
        <location evidence="1">Membrane</location>
        <topology evidence="1">Lipid-anchor</topology>
    </subcellularLocation>
</comment>